<reference evidence="2 3" key="1">
    <citation type="submission" date="2024-02" db="EMBL/GenBank/DDBJ databases">
        <title>High-quality chromosome-scale genome assembly of Pensacola bahiagrass (Paspalum notatum Flugge var. saurae).</title>
        <authorList>
            <person name="Vega J.M."/>
            <person name="Podio M."/>
            <person name="Orjuela J."/>
            <person name="Siena L.A."/>
            <person name="Pessino S.C."/>
            <person name="Combes M.C."/>
            <person name="Mariac C."/>
            <person name="Albertini E."/>
            <person name="Pupilli F."/>
            <person name="Ortiz J.P.A."/>
            <person name="Leblanc O."/>
        </authorList>
    </citation>
    <scope>NUCLEOTIDE SEQUENCE [LARGE SCALE GENOMIC DNA]</scope>
    <source>
        <strain evidence="2">R1</strain>
        <tissue evidence="2">Leaf</tissue>
    </source>
</reference>
<protein>
    <submittedName>
        <fullName evidence="2">Uncharacterized protein</fullName>
    </submittedName>
</protein>
<feature type="region of interest" description="Disordered" evidence="1">
    <location>
        <begin position="47"/>
        <end position="71"/>
    </location>
</feature>
<gene>
    <name evidence="2" type="ORF">U9M48_004936</name>
</gene>
<evidence type="ECO:0000256" key="1">
    <source>
        <dbReference type="SAM" id="MobiDB-lite"/>
    </source>
</evidence>
<keyword evidence="3" id="KW-1185">Reference proteome</keyword>
<dbReference type="Proteomes" id="UP001341281">
    <property type="component" value="Chromosome 01"/>
</dbReference>
<sequence length="113" mass="12407">MDKGRSPSIFPSARGSVHTLPAQFGFSSSLAGTGSLPLCEIHQCKPEPPAFSSRRPRGSTPEPPAWAFPEPHDGIVCNDVSRLETHDVSLLERYGTATMERRLWRCSDLWGEG</sequence>
<evidence type="ECO:0000313" key="3">
    <source>
        <dbReference type="Proteomes" id="UP001341281"/>
    </source>
</evidence>
<dbReference type="EMBL" id="CP144745">
    <property type="protein sequence ID" value="WVZ54072.1"/>
    <property type="molecule type" value="Genomic_DNA"/>
</dbReference>
<evidence type="ECO:0000313" key="2">
    <source>
        <dbReference type="EMBL" id="WVZ54072.1"/>
    </source>
</evidence>
<organism evidence="2 3">
    <name type="scientific">Paspalum notatum var. saurae</name>
    <dbReference type="NCBI Taxonomy" id="547442"/>
    <lineage>
        <taxon>Eukaryota</taxon>
        <taxon>Viridiplantae</taxon>
        <taxon>Streptophyta</taxon>
        <taxon>Embryophyta</taxon>
        <taxon>Tracheophyta</taxon>
        <taxon>Spermatophyta</taxon>
        <taxon>Magnoliopsida</taxon>
        <taxon>Liliopsida</taxon>
        <taxon>Poales</taxon>
        <taxon>Poaceae</taxon>
        <taxon>PACMAD clade</taxon>
        <taxon>Panicoideae</taxon>
        <taxon>Andropogonodae</taxon>
        <taxon>Paspaleae</taxon>
        <taxon>Paspalinae</taxon>
        <taxon>Paspalum</taxon>
    </lineage>
</organism>
<name>A0AAQ3PLA5_PASNO</name>
<proteinExistence type="predicted"/>
<dbReference type="AlphaFoldDB" id="A0AAQ3PLA5"/>
<accession>A0AAQ3PLA5</accession>